<evidence type="ECO:0000313" key="2">
    <source>
        <dbReference type="Proteomes" id="UP000805193"/>
    </source>
</evidence>
<comment type="caution">
    <text evidence="1">The sequence shown here is derived from an EMBL/GenBank/DDBJ whole genome shotgun (WGS) entry which is preliminary data.</text>
</comment>
<reference evidence="1 2" key="1">
    <citation type="journal article" date="2020" name="Cell">
        <title>Large-Scale Comparative Analyses of Tick Genomes Elucidate Their Genetic Diversity and Vector Capacities.</title>
        <authorList>
            <consortium name="Tick Genome and Microbiome Consortium (TIGMIC)"/>
            <person name="Jia N."/>
            <person name="Wang J."/>
            <person name="Shi W."/>
            <person name="Du L."/>
            <person name="Sun Y."/>
            <person name="Zhan W."/>
            <person name="Jiang J.F."/>
            <person name="Wang Q."/>
            <person name="Zhang B."/>
            <person name="Ji P."/>
            <person name="Bell-Sakyi L."/>
            <person name="Cui X.M."/>
            <person name="Yuan T.T."/>
            <person name="Jiang B.G."/>
            <person name="Yang W.F."/>
            <person name="Lam T.T."/>
            <person name="Chang Q.C."/>
            <person name="Ding S.J."/>
            <person name="Wang X.J."/>
            <person name="Zhu J.G."/>
            <person name="Ruan X.D."/>
            <person name="Zhao L."/>
            <person name="Wei J.T."/>
            <person name="Ye R.Z."/>
            <person name="Que T.C."/>
            <person name="Du C.H."/>
            <person name="Zhou Y.H."/>
            <person name="Cheng J.X."/>
            <person name="Dai P.F."/>
            <person name="Guo W.B."/>
            <person name="Han X.H."/>
            <person name="Huang E.J."/>
            <person name="Li L.F."/>
            <person name="Wei W."/>
            <person name="Gao Y.C."/>
            <person name="Liu J.Z."/>
            <person name="Shao H.Z."/>
            <person name="Wang X."/>
            <person name="Wang C.C."/>
            <person name="Yang T.C."/>
            <person name="Huo Q.B."/>
            <person name="Li W."/>
            <person name="Chen H.Y."/>
            <person name="Chen S.E."/>
            <person name="Zhou L.G."/>
            <person name="Ni X.B."/>
            <person name="Tian J.H."/>
            <person name="Sheng Y."/>
            <person name="Liu T."/>
            <person name="Pan Y.S."/>
            <person name="Xia L.Y."/>
            <person name="Li J."/>
            <person name="Zhao F."/>
            <person name="Cao W.C."/>
        </authorList>
    </citation>
    <scope>NUCLEOTIDE SEQUENCE [LARGE SCALE GENOMIC DNA]</scope>
    <source>
        <strain evidence="1">Iper-2018</strain>
    </source>
</reference>
<proteinExistence type="predicted"/>
<gene>
    <name evidence="1" type="ORF">HPB47_017451</name>
</gene>
<dbReference type="Proteomes" id="UP000805193">
    <property type="component" value="Unassembled WGS sequence"/>
</dbReference>
<sequence>MRWQHYLVSLWYCTGQVNSFSFWSGHRLVLVWSSPPSAAVRPGTQQLARRTNITGRAPPPPPFLAMPGTPAVPLSRWLRLFENFLLASGANELPPARRQALLLHCLGPEDSIFDALPQPAPSPTAAIAADEAGKAASQTG</sequence>
<dbReference type="EMBL" id="JABSTQ010006368">
    <property type="protein sequence ID" value="KAG0437432.1"/>
    <property type="molecule type" value="Genomic_DNA"/>
</dbReference>
<accession>A0AC60QP61</accession>
<protein>
    <submittedName>
        <fullName evidence="1">Uncharacterized protein</fullName>
    </submittedName>
</protein>
<keyword evidence="2" id="KW-1185">Reference proteome</keyword>
<organism evidence="1 2">
    <name type="scientific">Ixodes persulcatus</name>
    <name type="common">Taiga tick</name>
    <dbReference type="NCBI Taxonomy" id="34615"/>
    <lineage>
        <taxon>Eukaryota</taxon>
        <taxon>Metazoa</taxon>
        <taxon>Ecdysozoa</taxon>
        <taxon>Arthropoda</taxon>
        <taxon>Chelicerata</taxon>
        <taxon>Arachnida</taxon>
        <taxon>Acari</taxon>
        <taxon>Parasitiformes</taxon>
        <taxon>Ixodida</taxon>
        <taxon>Ixodoidea</taxon>
        <taxon>Ixodidae</taxon>
        <taxon>Ixodinae</taxon>
        <taxon>Ixodes</taxon>
    </lineage>
</organism>
<name>A0AC60QP61_IXOPE</name>
<evidence type="ECO:0000313" key="1">
    <source>
        <dbReference type="EMBL" id="KAG0437432.1"/>
    </source>
</evidence>